<dbReference type="EMBL" id="KV417621">
    <property type="protein sequence ID" value="KZP14146.1"/>
    <property type="molecule type" value="Genomic_DNA"/>
</dbReference>
<accession>A0A166CYZ0</accession>
<name>A0A166CYZ0_9AGAM</name>
<protein>
    <submittedName>
        <fullName evidence="1">Uncharacterized protein</fullName>
    </submittedName>
</protein>
<proteinExistence type="predicted"/>
<dbReference type="AlphaFoldDB" id="A0A166CYZ0"/>
<organism evidence="1 2">
    <name type="scientific">Athelia psychrophila</name>
    <dbReference type="NCBI Taxonomy" id="1759441"/>
    <lineage>
        <taxon>Eukaryota</taxon>
        <taxon>Fungi</taxon>
        <taxon>Dikarya</taxon>
        <taxon>Basidiomycota</taxon>
        <taxon>Agaricomycotina</taxon>
        <taxon>Agaricomycetes</taxon>
        <taxon>Agaricomycetidae</taxon>
        <taxon>Atheliales</taxon>
        <taxon>Atheliaceae</taxon>
        <taxon>Athelia</taxon>
    </lineage>
</organism>
<dbReference type="Proteomes" id="UP000076532">
    <property type="component" value="Unassembled WGS sequence"/>
</dbReference>
<gene>
    <name evidence="1" type="ORF">FIBSPDRAFT_959869</name>
</gene>
<keyword evidence="2" id="KW-1185">Reference proteome</keyword>
<reference evidence="1 2" key="1">
    <citation type="journal article" date="2016" name="Mol. Biol. Evol.">
        <title>Comparative Genomics of Early-Diverging Mushroom-Forming Fungi Provides Insights into the Origins of Lignocellulose Decay Capabilities.</title>
        <authorList>
            <person name="Nagy L.G."/>
            <person name="Riley R."/>
            <person name="Tritt A."/>
            <person name="Adam C."/>
            <person name="Daum C."/>
            <person name="Floudas D."/>
            <person name="Sun H."/>
            <person name="Yadav J.S."/>
            <person name="Pangilinan J."/>
            <person name="Larsson K.H."/>
            <person name="Matsuura K."/>
            <person name="Barry K."/>
            <person name="Labutti K."/>
            <person name="Kuo R."/>
            <person name="Ohm R.A."/>
            <person name="Bhattacharya S.S."/>
            <person name="Shirouzu T."/>
            <person name="Yoshinaga Y."/>
            <person name="Martin F.M."/>
            <person name="Grigoriev I.V."/>
            <person name="Hibbett D.S."/>
        </authorList>
    </citation>
    <scope>NUCLEOTIDE SEQUENCE [LARGE SCALE GENOMIC DNA]</scope>
    <source>
        <strain evidence="1 2">CBS 109695</strain>
    </source>
</reference>
<evidence type="ECO:0000313" key="2">
    <source>
        <dbReference type="Proteomes" id="UP000076532"/>
    </source>
</evidence>
<sequence length="126" mass="13376">MTETQVRVCAVHAQEQLVALPISPQRHKTPVPPQPEHAERLIIFDPGVERVLSATPDGNDICILASGISTLPDGVIVDTRPGKGQIYVTCMGHSTATNNGSLSARPETGQARRSSFWTGLHDAAGA</sequence>
<evidence type="ECO:0000313" key="1">
    <source>
        <dbReference type="EMBL" id="KZP14146.1"/>
    </source>
</evidence>